<dbReference type="PROSITE" id="PS51462">
    <property type="entry name" value="NUDIX"/>
    <property type="match status" value="1"/>
</dbReference>
<dbReference type="CDD" id="cd18873">
    <property type="entry name" value="NUDIX_NadM_like"/>
    <property type="match status" value="1"/>
</dbReference>
<sequence length="238" mass="27973">MHPETRFDNYFKSAFTVDSVIFGFDEGALKILLIRRSEAPFDDYWALPGYFVRQDEDLDEAAQRTLRETTGLENVYLEQLQTFGSPGRHDFGRVITVAYYSLVKIADFTPRADGLSRDVRWHDLSALPDLAFDHNEIVGTATEKLKRSIRTRPVGFELLPPEFTLTDLQHLYEAIWETRLEKRNFRKKILSMQLLVDLERMQEGVAHRPARLYRFDEQRYQELTQEGFNFELREGKSR</sequence>
<evidence type="ECO:0000259" key="1">
    <source>
        <dbReference type="PROSITE" id="PS51462"/>
    </source>
</evidence>
<dbReference type="SUPFAM" id="SSF55811">
    <property type="entry name" value="Nudix"/>
    <property type="match status" value="1"/>
</dbReference>
<accession>A0A840ECG1</accession>
<dbReference type="InterPro" id="IPR054105">
    <property type="entry name" value="WHD_NrtR"/>
</dbReference>
<feature type="domain" description="Nudix hydrolase" evidence="1">
    <location>
        <begin position="14"/>
        <end position="145"/>
    </location>
</feature>
<name>A0A840ECG1_9BACT</name>
<organism evidence="2 3">
    <name type="scientific">Neolewinella aquimaris</name>
    <dbReference type="NCBI Taxonomy" id="1835722"/>
    <lineage>
        <taxon>Bacteria</taxon>
        <taxon>Pseudomonadati</taxon>
        <taxon>Bacteroidota</taxon>
        <taxon>Saprospiria</taxon>
        <taxon>Saprospirales</taxon>
        <taxon>Lewinellaceae</taxon>
        <taxon>Neolewinella</taxon>
    </lineage>
</organism>
<gene>
    <name evidence="2" type="ORF">GGR28_001269</name>
</gene>
<keyword evidence="2" id="KW-0378">Hydrolase</keyword>
<dbReference type="Proteomes" id="UP000576209">
    <property type="component" value="Unassembled WGS sequence"/>
</dbReference>
<dbReference type="EC" id="3.6.1.55" evidence="2"/>
<evidence type="ECO:0000313" key="2">
    <source>
        <dbReference type="EMBL" id="MBB4078656.1"/>
    </source>
</evidence>
<protein>
    <submittedName>
        <fullName evidence="2">8-oxo-dGTP diphosphatase</fullName>
        <ecNumber evidence="2">3.6.1.55</ecNumber>
    </submittedName>
</protein>
<dbReference type="EMBL" id="JACIFF010000002">
    <property type="protein sequence ID" value="MBB4078656.1"/>
    <property type="molecule type" value="Genomic_DNA"/>
</dbReference>
<dbReference type="GO" id="GO:0035539">
    <property type="term" value="F:8-oxo-7,8-dihydrodeoxyguanosine triphosphate pyrophosphatase activity"/>
    <property type="evidence" value="ECO:0007669"/>
    <property type="project" value="UniProtKB-EC"/>
</dbReference>
<dbReference type="SUPFAM" id="SSF46785">
    <property type="entry name" value="Winged helix' DNA-binding domain"/>
    <property type="match status" value="1"/>
</dbReference>
<dbReference type="InterPro" id="IPR015797">
    <property type="entry name" value="NUDIX_hydrolase-like_dom_sf"/>
</dbReference>
<dbReference type="AlphaFoldDB" id="A0A840ECG1"/>
<dbReference type="Gene3D" id="3.90.79.10">
    <property type="entry name" value="Nucleoside Triphosphate Pyrophosphohydrolase"/>
    <property type="match status" value="1"/>
</dbReference>
<dbReference type="InterPro" id="IPR036388">
    <property type="entry name" value="WH-like_DNA-bd_sf"/>
</dbReference>
<dbReference type="Pfam" id="PF00293">
    <property type="entry name" value="NUDIX"/>
    <property type="match status" value="1"/>
</dbReference>
<evidence type="ECO:0000313" key="3">
    <source>
        <dbReference type="Proteomes" id="UP000576209"/>
    </source>
</evidence>
<dbReference type="RefSeq" id="WP_183494894.1">
    <property type="nucleotide sequence ID" value="NZ_JACIFF010000002.1"/>
</dbReference>
<dbReference type="PANTHER" id="PTHR43736:SF4">
    <property type="entry name" value="SLR1690 PROTEIN"/>
    <property type="match status" value="1"/>
</dbReference>
<dbReference type="Gene3D" id="1.10.10.10">
    <property type="entry name" value="Winged helix-like DNA-binding domain superfamily/Winged helix DNA-binding domain"/>
    <property type="match status" value="1"/>
</dbReference>
<keyword evidence="3" id="KW-1185">Reference proteome</keyword>
<dbReference type="PANTHER" id="PTHR43736">
    <property type="entry name" value="ADP-RIBOSE PYROPHOSPHATASE"/>
    <property type="match status" value="1"/>
</dbReference>
<comment type="caution">
    <text evidence="2">The sequence shown here is derived from an EMBL/GenBank/DDBJ whole genome shotgun (WGS) entry which is preliminary data.</text>
</comment>
<reference evidence="2 3" key="1">
    <citation type="submission" date="2020-08" db="EMBL/GenBank/DDBJ databases">
        <title>Genomic Encyclopedia of Type Strains, Phase IV (KMG-IV): sequencing the most valuable type-strain genomes for metagenomic binning, comparative biology and taxonomic classification.</title>
        <authorList>
            <person name="Goeker M."/>
        </authorList>
    </citation>
    <scope>NUCLEOTIDE SEQUENCE [LARGE SCALE GENOMIC DNA]</scope>
    <source>
        <strain evidence="2 3">DSM 105137</strain>
    </source>
</reference>
<dbReference type="InterPro" id="IPR036390">
    <property type="entry name" value="WH_DNA-bd_sf"/>
</dbReference>
<dbReference type="Pfam" id="PF21906">
    <property type="entry name" value="WHD_NrtR"/>
    <property type="match status" value="1"/>
</dbReference>
<proteinExistence type="predicted"/>
<dbReference type="InterPro" id="IPR000086">
    <property type="entry name" value="NUDIX_hydrolase_dom"/>
</dbReference>